<dbReference type="Gene3D" id="1.10.1200.10">
    <property type="entry name" value="ACP-like"/>
    <property type="match status" value="1"/>
</dbReference>
<name>A0ABW1CMU7_9ACTN</name>
<dbReference type="InterPro" id="IPR009081">
    <property type="entry name" value="PP-bd_ACP"/>
</dbReference>
<reference evidence="3" key="1">
    <citation type="journal article" date="2019" name="Int. J. Syst. Evol. Microbiol.">
        <title>The Global Catalogue of Microorganisms (GCM) 10K type strain sequencing project: providing services to taxonomists for standard genome sequencing and annotation.</title>
        <authorList>
            <consortium name="The Broad Institute Genomics Platform"/>
            <consortium name="The Broad Institute Genome Sequencing Center for Infectious Disease"/>
            <person name="Wu L."/>
            <person name="Ma J."/>
        </authorList>
    </citation>
    <scope>NUCLEOTIDE SEQUENCE [LARGE SCALE GENOMIC DNA]</scope>
    <source>
        <strain evidence="3">CCUG 53903</strain>
    </source>
</reference>
<protein>
    <recommendedName>
        <fullName evidence="1">Carrier domain-containing protein</fullName>
    </recommendedName>
</protein>
<dbReference type="RefSeq" id="WP_379516048.1">
    <property type="nucleotide sequence ID" value="NZ_JBHSPA010000025.1"/>
</dbReference>
<evidence type="ECO:0000313" key="2">
    <source>
        <dbReference type="EMBL" id="MFC5826537.1"/>
    </source>
</evidence>
<evidence type="ECO:0000259" key="1">
    <source>
        <dbReference type="PROSITE" id="PS50075"/>
    </source>
</evidence>
<proteinExistence type="predicted"/>
<dbReference type="PROSITE" id="PS50075">
    <property type="entry name" value="CARRIER"/>
    <property type="match status" value="1"/>
</dbReference>
<dbReference type="InterPro" id="IPR036736">
    <property type="entry name" value="ACP-like_sf"/>
</dbReference>
<dbReference type="SUPFAM" id="SSF47336">
    <property type="entry name" value="ACP-like"/>
    <property type="match status" value="1"/>
</dbReference>
<organism evidence="2 3">
    <name type="scientific">Nonomuraea insulae</name>
    <dbReference type="NCBI Taxonomy" id="1616787"/>
    <lineage>
        <taxon>Bacteria</taxon>
        <taxon>Bacillati</taxon>
        <taxon>Actinomycetota</taxon>
        <taxon>Actinomycetes</taxon>
        <taxon>Streptosporangiales</taxon>
        <taxon>Streptosporangiaceae</taxon>
        <taxon>Nonomuraea</taxon>
    </lineage>
</organism>
<accession>A0ABW1CMU7</accession>
<evidence type="ECO:0000313" key="3">
    <source>
        <dbReference type="Proteomes" id="UP001596058"/>
    </source>
</evidence>
<dbReference type="EMBL" id="JBHSPA010000025">
    <property type="protein sequence ID" value="MFC5826537.1"/>
    <property type="molecule type" value="Genomic_DNA"/>
</dbReference>
<comment type="caution">
    <text evidence="2">The sequence shown here is derived from an EMBL/GenBank/DDBJ whole genome shotgun (WGS) entry which is preliminary data.</text>
</comment>
<keyword evidence="3" id="KW-1185">Reference proteome</keyword>
<gene>
    <name evidence="2" type="ORF">ACFPZ3_21935</name>
</gene>
<sequence length="83" mass="9321">MTLPTIDIAVQYLLSKNPELTEIPPDLDLIESRVLDSVGFVGFLVVLEQHTGEEIRMEEVTPEDFRTLAAIEKRFFGAGNAWS</sequence>
<dbReference type="Proteomes" id="UP001596058">
    <property type="component" value="Unassembled WGS sequence"/>
</dbReference>
<feature type="domain" description="Carrier" evidence="1">
    <location>
        <begin position="1"/>
        <end position="79"/>
    </location>
</feature>